<evidence type="ECO:0000259" key="2">
    <source>
        <dbReference type="SMART" id="SM00014"/>
    </source>
</evidence>
<keyword evidence="1" id="KW-0472">Membrane</keyword>
<evidence type="ECO:0000313" key="4">
    <source>
        <dbReference type="Proteomes" id="UP000198778"/>
    </source>
</evidence>
<organism evidence="3 4">
    <name type="scientific">Alkalicoccus daliensis</name>
    <dbReference type="NCBI Taxonomy" id="745820"/>
    <lineage>
        <taxon>Bacteria</taxon>
        <taxon>Bacillati</taxon>
        <taxon>Bacillota</taxon>
        <taxon>Bacilli</taxon>
        <taxon>Bacillales</taxon>
        <taxon>Bacillaceae</taxon>
        <taxon>Alkalicoccus</taxon>
    </lineage>
</organism>
<keyword evidence="4" id="KW-1185">Reference proteome</keyword>
<proteinExistence type="predicted"/>
<dbReference type="SUPFAM" id="SSF48317">
    <property type="entry name" value="Acid phosphatase/Vanadium-dependent haloperoxidase"/>
    <property type="match status" value="1"/>
</dbReference>
<dbReference type="GO" id="GO:0042392">
    <property type="term" value="F:sphingosine-1-phosphate phosphatase activity"/>
    <property type="evidence" value="ECO:0007669"/>
    <property type="project" value="TreeGrafter"/>
</dbReference>
<dbReference type="Pfam" id="PF01569">
    <property type="entry name" value="PAP2"/>
    <property type="match status" value="1"/>
</dbReference>
<evidence type="ECO:0000256" key="1">
    <source>
        <dbReference type="SAM" id="Phobius"/>
    </source>
</evidence>
<dbReference type="PANTHER" id="PTHR14969">
    <property type="entry name" value="SPHINGOSINE-1-PHOSPHATE PHOSPHOHYDROLASE"/>
    <property type="match status" value="1"/>
</dbReference>
<accession>A0A1H0GZ78</accession>
<dbReference type="PANTHER" id="PTHR14969:SF13">
    <property type="entry name" value="AT30094P"/>
    <property type="match status" value="1"/>
</dbReference>
<dbReference type="RefSeq" id="WP_090843157.1">
    <property type="nucleotide sequence ID" value="NZ_FNIL01000007.1"/>
</dbReference>
<dbReference type="EMBL" id="FNIL01000007">
    <property type="protein sequence ID" value="SDO12170.1"/>
    <property type="molecule type" value="Genomic_DNA"/>
</dbReference>
<dbReference type="STRING" id="745820.SAMN04488053_107104"/>
<name>A0A1H0GZ78_9BACI</name>
<feature type="transmembrane region" description="Helical" evidence="1">
    <location>
        <begin position="28"/>
        <end position="52"/>
    </location>
</feature>
<dbReference type="SMART" id="SM00014">
    <property type="entry name" value="acidPPc"/>
    <property type="match status" value="1"/>
</dbReference>
<feature type="transmembrane region" description="Helical" evidence="1">
    <location>
        <begin position="64"/>
        <end position="83"/>
    </location>
</feature>
<sequence length="188" mass="21154">MLETILDLDRRAFEIVNQQWHTELLDSIMIFLTTISDMGFFWWAAAIVLIIFHKRAGGFYKGITLALSIGVVFIIENSLNWVFQRPRPPLTEDGVRQLVDLALTSSFPSGHAASSFAAMTVLVCFFSSAKYWALPLAVIFSYSRLYVGMHFPLDSIAGAVLGIITGYAVYRLMEKYRTNMLSAPDKVE</sequence>
<dbReference type="Gene3D" id="1.20.144.10">
    <property type="entry name" value="Phosphatidic acid phosphatase type 2/haloperoxidase"/>
    <property type="match status" value="1"/>
</dbReference>
<dbReference type="AlphaFoldDB" id="A0A1H0GZ78"/>
<dbReference type="Proteomes" id="UP000198778">
    <property type="component" value="Unassembled WGS sequence"/>
</dbReference>
<keyword evidence="1" id="KW-1133">Transmembrane helix</keyword>
<gene>
    <name evidence="3" type="ORF">SAMN04488053_107104</name>
</gene>
<dbReference type="OrthoDB" id="9789113at2"/>
<evidence type="ECO:0000313" key="3">
    <source>
        <dbReference type="EMBL" id="SDO12170.1"/>
    </source>
</evidence>
<keyword evidence="1" id="KW-0812">Transmembrane</keyword>
<reference evidence="4" key="1">
    <citation type="submission" date="2016-10" db="EMBL/GenBank/DDBJ databases">
        <authorList>
            <person name="Varghese N."/>
            <person name="Submissions S."/>
        </authorList>
    </citation>
    <scope>NUCLEOTIDE SEQUENCE [LARGE SCALE GENOMIC DNA]</scope>
    <source>
        <strain evidence="4">CGMCC 1.10369</strain>
    </source>
</reference>
<protein>
    <submittedName>
        <fullName evidence="3">Undecaprenyl-diphosphatase</fullName>
    </submittedName>
</protein>
<dbReference type="InterPro" id="IPR000326">
    <property type="entry name" value="PAP2/HPO"/>
</dbReference>
<dbReference type="InterPro" id="IPR036938">
    <property type="entry name" value="PAP2/HPO_sf"/>
</dbReference>
<feature type="domain" description="Phosphatidic acid phosphatase type 2/haloperoxidase" evidence="2">
    <location>
        <begin position="61"/>
        <end position="170"/>
    </location>
</feature>
<feature type="transmembrane region" description="Helical" evidence="1">
    <location>
        <begin position="155"/>
        <end position="173"/>
    </location>
</feature>